<organism evidence="2 3">
    <name type="scientific">Panicum virgatum</name>
    <name type="common">Blackwell switchgrass</name>
    <dbReference type="NCBI Taxonomy" id="38727"/>
    <lineage>
        <taxon>Eukaryota</taxon>
        <taxon>Viridiplantae</taxon>
        <taxon>Streptophyta</taxon>
        <taxon>Embryophyta</taxon>
        <taxon>Tracheophyta</taxon>
        <taxon>Spermatophyta</taxon>
        <taxon>Magnoliopsida</taxon>
        <taxon>Liliopsida</taxon>
        <taxon>Poales</taxon>
        <taxon>Poaceae</taxon>
        <taxon>PACMAD clade</taxon>
        <taxon>Panicoideae</taxon>
        <taxon>Panicodae</taxon>
        <taxon>Paniceae</taxon>
        <taxon>Panicinae</taxon>
        <taxon>Panicum</taxon>
        <taxon>Panicum sect. Hiantes</taxon>
    </lineage>
</organism>
<evidence type="ECO:0000313" key="2">
    <source>
        <dbReference type="EMBL" id="KAG2597797.1"/>
    </source>
</evidence>
<evidence type="ECO:0000256" key="1">
    <source>
        <dbReference type="SAM" id="MobiDB-lite"/>
    </source>
</evidence>
<feature type="region of interest" description="Disordered" evidence="1">
    <location>
        <begin position="37"/>
        <end position="67"/>
    </location>
</feature>
<dbReference type="Proteomes" id="UP000823388">
    <property type="component" value="Chromosome 5K"/>
</dbReference>
<evidence type="ECO:0000313" key="3">
    <source>
        <dbReference type="Proteomes" id="UP000823388"/>
    </source>
</evidence>
<proteinExistence type="predicted"/>
<name>A0A8T0SHS3_PANVG</name>
<protein>
    <submittedName>
        <fullName evidence="2">Uncharacterized protein</fullName>
    </submittedName>
</protein>
<sequence>MAALQKEEVAVLAPDTLQGSQRTGAVEGMALVETEEVATGKRRTRRSARSKMKMALDQKVSEKDCDDPKTHSMILVVEEDFTKSQNVTKTHVVHEMEEVPAPAILRRSQRTAVPVEAEEVGTAKKGTRRSTRSKMAAAVPKGQKDHSSEVALGSADKSCDRPKEDEVVAVVEEQATKPLEGGNEKGGPWHIEWICWPQSPCSEARGHQHQRPRCL</sequence>
<reference evidence="2" key="1">
    <citation type="submission" date="2020-05" db="EMBL/GenBank/DDBJ databases">
        <title>WGS assembly of Panicum virgatum.</title>
        <authorList>
            <person name="Lovell J.T."/>
            <person name="Jenkins J."/>
            <person name="Shu S."/>
            <person name="Juenger T.E."/>
            <person name="Schmutz J."/>
        </authorList>
    </citation>
    <scope>NUCLEOTIDE SEQUENCE</scope>
    <source>
        <strain evidence="2">AP13</strain>
    </source>
</reference>
<dbReference type="AlphaFoldDB" id="A0A8T0SHS3"/>
<gene>
    <name evidence="2" type="ORF">PVAP13_5KG249700</name>
</gene>
<comment type="caution">
    <text evidence="2">The sequence shown here is derived from an EMBL/GenBank/DDBJ whole genome shotgun (WGS) entry which is preliminary data.</text>
</comment>
<feature type="compositionally biased region" description="Basic and acidic residues" evidence="1">
    <location>
        <begin position="54"/>
        <end position="67"/>
    </location>
</feature>
<dbReference type="EMBL" id="CM029045">
    <property type="protein sequence ID" value="KAG2597797.1"/>
    <property type="molecule type" value="Genomic_DNA"/>
</dbReference>
<accession>A0A8T0SHS3</accession>
<feature type="compositionally biased region" description="Basic residues" evidence="1">
    <location>
        <begin position="40"/>
        <end position="52"/>
    </location>
</feature>
<dbReference type="EMBL" id="CM029045">
    <property type="protein sequence ID" value="KAG2597796.1"/>
    <property type="molecule type" value="Genomic_DNA"/>
</dbReference>
<keyword evidence="3" id="KW-1185">Reference proteome</keyword>
<feature type="region of interest" description="Disordered" evidence="1">
    <location>
        <begin position="110"/>
        <end position="165"/>
    </location>
</feature>